<dbReference type="PROSITE" id="PS50123">
    <property type="entry name" value="CHER"/>
    <property type="match status" value="1"/>
</dbReference>
<dbReference type="SUPFAM" id="SSF47757">
    <property type="entry name" value="Chemotaxis receptor methyltransferase CheR, N-terminal domain"/>
    <property type="match status" value="1"/>
</dbReference>
<dbReference type="AlphaFoldDB" id="L0KEF5"/>
<evidence type="ECO:0000256" key="2">
    <source>
        <dbReference type="ARBA" id="ARBA00022679"/>
    </source>
</evidence>
<evidence type="ECO:0000259" key="4">
    <source>
        <dbReference type="PROSITE" id="PS50123"/>
    </source>
</evidence>
<keyword evidence="2" id="KW-0808">Transferase</keyword>
<dbReference type="EMBL" id="CP003359">
    <property type="protein sequence ID" value="AGB42443.1"/>
    <property type="molecule type" value="Genomic_DNA"/>
</dbReference>
<dbReference type="SUPFAM" id="SSF53335">
    <property type="entry name" value="S-adenosyl-L-methionine-dependent methyltransferases"/>
    <property type="match status" value="1"/>
</dbReference>
<dbReference type="STRING" id="748449.Halha_2569"/>
<dbReference type="eggNOG" id="COG1352">
    <property type="taxonomic scope" value="Bacteria"/>
</dbReference>
<sequence length="256" mass="30309">MDFEAFINQVSQKIKVDFTSYKQKRVKRRTKNFIKKHNLSDYKSCFDKIKTDPQFKREFLEHMTINTTEFFRNPDNYKYLQEEVLPKLLKKHNKIKIWSAASSIGCEAYTIAIILNQLGVGPKRYEIKATDIDSTALATARKGKYKPTNLKKVDQSIIDQYFTKENNNYLLDAKIKQQVKFKRLNLLKDDYETNINLILCRNVFIYFTKEIKNRLTQKLSQALTDDGILFLGNTEYLLQPKKYNLEKLYTSFYKKA</sequence>
<dbReference type="PANTHER" id="PTHR24422">
    <property type="entry name" value="CHEMOTAXIS PROTEIN METHYLTRANSFERASE"/>
    <property type="match status" value="1"/>
</dbReference>
<name>L0KEF5_HALHC</name>
<gene>
    <name evidence="5" type="ordered locus">Halha_2569</name>
</gene>
<dbReference type="OrthoDB" id="9816309at2"/>
<dbReference type="GO" id="GO:0008757">
    <property type="term" value="F:S-adenosylmethionine-dependent methyltransferase activity"/>
    <property type="evidence" value="ECO:0007669"/>
    <property type="project" value="InterPro"/>
</dbReference>
<dbReference type="GO" id="GO:0032259">
    <property type="term" value="P:methylation"/>
    <property type="evidence" value="ECO:0007669"/>
    <property type="project" value="UniProtKB-KW"/>
</dbReference>
<dbReference type="PANTHER" id="PTHR24422:SF19">
    <property type="entry name" value="CHEMOTAXIS PROTEIN METHYLTRANSFERASE"/>
    <property type="match status" value="1"/>
</dbReference>
<evidence type="ECO:0000256" key="1">
    <source>
        <dbReference type="ARBA" id="ARBA00022603"/>
    </source>
</evidence>
<accession>L0KEF5</accession>
<dbReference type="SMART" id="SM00138">
    <property type="entry name" value="MeTrc"/>
    <property type="match status" value="1"/>
</dbReference>
<dbReference type="Pfam" id="PF03705">
    <property type="entry name" value="CheR_N"/>
    <property type="match status" value="1"/>
</dbReference>
<organism evidence="5 6">
    <name type="scientific">Halobacteroides halobius (strain ATCC 35273 / DSM 5150 / MD-1)</name>
    <dbReference type="NCBI Taxonomy" id="748449"/>
    <lineage>
        <taxon>Bacteria</taxon>
        <taxon>Bacillati</taxon>
        <taxon>Bacillota</taxon>
        <taxon>Clostridia</taxon>
        <taxon>Halanaerobiales</taxon>
        <taxon>Halobacteroidaceae</taxon>
        <taxon>Halobacteroides</taxon>
    </lineage>
</organism>
<reference evidence="6" key="1">
    <citation type="submission" date="2012-02" db="EMBL/GenBank/DDBJ databases">
        <title>The complete genome of Halobacteroides halobius DSM 5150.</title>
        <authorList>
            <person name="Lucas S."/>
            <person name="Copeland A."/>
            <person name="Lapidus A."/>
            <person name="Glavina del Rio T."/>
            <person name="Dalin E."/>
            <person name="Tice H."/>
            <person name="Bruce D."/>
            <person name="Goodwin L."/>
            <person name="Pitluck S."/>
            <person name="Peters L."/>
            <person name="Mikhailova N."/>
            <person name="Gu W."/>
            <person name="Kyrpides N."/>
            <person name="Mavromatis K."/>
            <person name="Ivanova N."/>
            <person name="Brettin T."/>
            <person name="Detter J.C."/>
            <person name="Han C."/>
            <person name="Larimer F."/>
            <person name="Land M."/>
            <person name="Hauser L."/>
            <person name="Markowitz V."/>
            <person name="Cheng J.-F."/>
            <person name="Hugenholtz P."/>
            <person name="Woyke T."/>
            <person name="Wu D."/>
            <person name="Tindall B."/>
            <person name="Pomrenke H."/>
            <person name="Brambilla E."/>
            <person name="Klenk H.-P."/>
            <person name="Eisen J.A."/>
        </authorList>
    </citation>
    <scope>NUCLEOTIDE SEQUENCE [LARGE SCALE GENOMIC DNA]</scope>
    <source>
        <strain evidence="6">ATCC 35273 / DSM 5150 / MD-1</strain>
    </source>
</reference>
<proteinExistence type="predicted"/>
<protein>
    <submittedName>
        <fullName evidence="5">Methylase of chemotaxis methyl-accepting protein</fullName>
    </submittedName>
</protein>
<dbReference type="InterPro" id="IPR022642">
    <property type="entry name" value="CheR_C"/>
</dbReference>
<dbReference type="InterPro" id="IPR050903">
    <property type="entry name" value="Bact_Chemotaxis_MeTrfase"/>
</dbReference>
<dbReference type="HOGENOM" id="CLU_025854_1_1_9"/>
<evidence type="ECO:0000313" key="5">
    <source>
        <dbReference type="EMBL" id="AGB42443.1"/>
    </source>
</evidence>
<dbReference type="PRINTS" id="PR00996">
    <property type="entry name" value="CHERMTFRASE"/>
</dbReference>
<keyword evidence="3" id="KW-0949">S-adenosyl-L-methionine</keyword>
<keyword evidence="6" id="KW-1185">Reference proteome</keyword>
<feature type="domain" description="CheR-type methyltransferase" evidence="4">
    <location>
        <begin position="1"/>
        <end position="256"/>
    </location>
</feature>
<evidence type="ECO:0000313" key="6">
    <source>
        <dbReference type="Proteomes" id="UP000010880"/>
    </source>
</evidence>
<dbReference type="RefSeq" id="WP_015328155.1">
    <property type="nucleotide sequence ID" value="NC_019978.1"/>
</dbReference>
<dbReference type="InterPro" id="IPR022641">
    <property type="entry name" value="CheR_N"/>
</dbReference>
<dbReference type="KEGG" id="hhl:Halha_2569"/>
<dbReference type="InterPro" id="IPR029063">
    <property type="entry name" value="SAM-dependent_MTases_sf"/>
</dbReference>
<dbReference type="PATRIC" id="fig|748449.3.peg.2491"/>
<dbReference type="Proteomes" id="UP000010880">
    <property type="component" value="Chromosome"/>
</dbReference>
<evidence type="ECO:0000256" key="3">
    <source>
        <dbReference type="ARBA" id="ARBA00022691"/>
    </source>
</evidence>
<dbReference type="Pfam" id="PF01739">
    <property type="entry name" value="CheR"/>
    <property type="match status" value="1"/>
</dbReference>
<keyword evidence="1 5" id="KW-0489">Methyltransferase</keyword>
<dbReference type="InterPro" id="IPR000780">
    <property type="entry name" value="CheR_MeTrfase"/>
</dbReference>
<dbReference type="Gene3D" id="3.40.50.150">
    <property type="entry name" value="Vaccinia Virus protein VP39"/>
    <property type="match status" value="1"/>
</dbReference>